<evidence type="ECO:0000313" key="6">
    <source>
        <dbReference type="EMBL" id="KAL2644601.1"/>
    </source>
</evidence>
<dbReference type="PANTHER" id="PTHR24126">
    <property type="entry name" value="ANKYRIN REPEAT, PH AND SEC7 DOMAIN CONTAINING PROTEIN SECG-RELATED"/>
    <property type="match status" value="1"/>
</dbReference>
<feature type="transmembrane region" description="Helical" evidence="4">
    <location>
        <begin position="525"/>
        <end position="548"/>
    </location>
</feature>
<dbReference type="Proteomes" id="UP001605036">
    <property type="component" value="Unassembled WGS sequence"/>
</dbReference>
<dbReference type="EMBL" id="JBHFFA010000002">
    <property type="protein sequence ID" value="KAL2644601.1"/>
    <property type="molecule type" value="Genomic_DNA"/>
</dbReference>
<keyword evidence="4" id="KW-0472">Membrane</keyword>
<dbReference type="Gene3D" id="1.25.40.20">
    <property type="entry name" value="Ankyrin repeat-containing domain"/>
    <property type="match status" value="1"/>
</dbReference>
<keyword evidence="4" id="KW-1133">Transmembrane helix</keyword>
<organism evidence="6 7">
    <name type="scientific">Riccia fluitans</name>
    <dbReference type="NCBI Taxonomy" id="41844"/>
    <lineage>
        <taxon>Eukaryota</taxon>
        <taxon>Viridiplantae</taxon>
        <taxon>Streptophyta</taxon>
        <taxon>Embryophyta</taxon>
        <taxon>Marchantiophyta</taxon>
        <taxon>Marchantiopsida</taxon>
        <taxon>Marchantiidae</taxon>
        <taxon>Marchantiales</taxon>
        <taxon>Ricciaceae</taxon>
        <taxon>Riccia</taxon>
    </lineage>
</organism>
<protein>
    <recommendedName>
        <fullName evidence="5">PGG domain-containing protein</fullName>
    </recommendedName>
</protein>
<evidence type="ECO:0000256" key="1">
    <source>
        <dbReference type="ARBA" id="ARBA00022737"/>
    </source>
</evidence>
<accession>A0ABD1Z9Y2</accession>
<proteinExistence type="predicted"/>
<feature type="repeat" description="ANK" evidence="3">
    <location>
        <begin position="113"/>
        <end position="133"/>
    </location>
</feature>
<keyword evidence="4" id="KW-0812">Transmembrane</keyword>
<sequence>MYSTISSQFNSIADSGALEVLIEDYGLNENKRYEEFLEELQEVASADHAKSSERLESFISLNAHENPSFWSKGLLRIAEAQAETDPFDFFDAFLPRAPNSLQKLLYASRDYFDGYTLLHLAVHRGNPKLAKLLSDECVSFSRNCLLSADDEEEGEGEKDCLFRTKWVLDFIHARTFRASSTALHMAVTMGDAKTAAQLTAVYDELEIPSYMVWNFLDKAWMTPLHYAVLQKNEAIVKSLLQCKAFGRHVNVGDWSMRTALHVACSAETEGAYSNYLTLEIIEALLSCPHVDVNALDCCRFTPLHWAVYVRSIDVVKKILSKAGERTIRTTEEDYDGRTVLQHALTLFNPSSHSQSSEIWKQFYPDGDEFGIDGSKGGEFQRRGKDVERLLLDDTGVKGEVERLYRDRQVYVDAANAMLVGAALIASVTFGGWLQVPGAGGDRSSRRETRVFWAFNSLSFFFAIASVMAGAGAVLPMANMYIGDGVTRVRDWLALTAFLLLISVICVLGSFIAAGYSSGSTLVRGIFPHMTVTSLVGGILCILIGVFFMRGLYHIRPGWTQLLWSMRTSRSFQKAENEVRNNRKLKAYMIRIRKSLRCSWHWLRGGQAKERISVRHSYVYEELEKRTFDRALRLLKQNGSKYWTWLRMASPNLKKRLEKRVSTSFQQAYEKLKKDCDRPEKREKSYEKRGSRYLPVSGKPVEKNIHEQILQWVNDECPPGFRKTSLKTSTRSHLNRLEMQVEDIDELLEELVVGMVTQCSGRGLLHIFLDLPTESCRNICLRNNMKDFRMTPFSGS</sequence>
<dbReference type="InterPro" id="IPR026961">
    <property type="entry name" value="PGG_dom"/>
</dbReference>
<dbReference type="PROSITE" id="PS50088">
    <property type="entry name" value="ANK_REPEAT"/>
    <property type="match status" value="1"/>
</dbReference>
<keyword evidence="1" id="KW-0677">Repeat</keyword>
<feature type="transmembrane region" description="Helical" evidence="4">
    <location>
        <begin position="452"/>
        <end position="479"/>
    </location>
</feature>
<feature type="domain" description="PGG" evidence="5">
    <location>
        <begin position="412"/>
        <end position="515"/>
    </location>
</feature>
<dbReference type="SMART" id="SM00248">
    <property type="entry name" value="ANK"/>
    <property type="match status" value="5"/>
</dbReference>
<reference evidence="6 7" key="1">
    <citation type="submission" date="2024-09" db="EMBL/GenBank/DDBJ databases">
        <title>Chromosome-scale assembly of Riccia fluitans.</title>
        <authorList>
            <person name="Paukszto L."/>
            <person name="Sawicki J."/>
            <person name="Karawczyk K."/>
            <person name="Piernik-Szablinska J."/>
            <person name="Szczecinska M."/>
            <person name="Mazdziarz M."/>
        </authorList>
    </citation>
    <scope>NUCLEOTIDE SEQUENCE [LARGE SCALE GENOMIC DNA]</scope>
    <source>
        <strain evidence="6">Rf_01</strain>
        <tissue evidence="6">Aerial parts of the thallus</tissue>
    </source>
</reference>
<evidence type="ECO:0000259" key="5">
    <source>
        <dbReference type="Pfam" id="PF13962"/>
    </source>
</evidence>
<comment type="caution">
    <text evidence="6">The sequence shown here is derived from an EMBL/GenBank/DDBJ whole genome shotgun (WGS) entry which is preliminary data.</text>
</comment>
<dbReference type="Pfam" id="PF13962">
    <property type="entry name" value="PGG"/>
    <property type="match status" value="1"/>
</dbReference>
<gene>
    <name evidence="6" type="ORF">R1flu_012188</name>
</gene>
<dbReference type="AlphaFoldDB" id="A0ABD1Z9Y2"/>
<evidence type="ECO:0000313" key="7">
    <source>
        <dbReference type="Proteomes" id="UP001605036"/>
    </source>
</evidence>
<evidence type="ECO:0000256" key="4">
    <source>
        <dbReference type="SAM" id="Phobius"/>
    </source>
</evidence>
<evidence type="ECO:0000256" key="3">
    <source>
        <dbReference type="PROSITE-ProRule" id="PRU00023"/>
    </source>
</evidence>
<dbReference type="InterPro" id="IPR002110">
    <property type="entry name" value="Ankyrin_rpt"/>
</dbReference>
<dbReference type="Pfam" id="PF00023">
    <property type="entry name" value="Ank"/>
    <property type="match status" value="3"/>
</dbReference>
<feature type="transmembrane region" description="Helical" evidence="4">
    <location>
        <begin position="491"/>
        <end position="513"/>
    </location>
</feature>
<dbReference type="PROSITE" id="PS50297">
    <property type="entry name" value="ANK_REP_REGION"/>
    <property type="match status" value="1"/>
</dbReference>
<dbReference type="SUPFAM" id="SSF48403">
    <property type="entry name" value="Ankyrin repeat"/>
    <property type="match status" value="1"/>
</dbReference>
<dbReference type="PANTHER" id="PTHR24126:SF14">
    <property type="entry name" value="ANK_REP_REGION DOMAIN-CONTAINING PROTEIN"/>
    <property type="match status" value="1"/>
</dbReference>
<name>A0ABD1Z9Y2_9MARC</name>
<feature type="transmembrane region" description="Helical" evidence="4">
    <location>
        <begin position="409"/>
        <end position="432"/>
    </location>
</feature>
<keyword evidence="7" id="KW-1185">Reference proteome</keyword>
<keyword evidence="2 3" id="KW-0040">ANK repeat</keyword>
<evidence type="ECO:0000256" key="2">
    <source>
        <dbReference type="ARBA" id="ARBA00023043"/>
    </source>
</evidence>
<dbReference type="InterPro" id="IPR036770">
    <property type="entry name" value="Ankyrin_rpt-contain_sf"/>
</dbReference>